<comment type="caution">
    <text evidence="7">The sequence shown here is derived from an EMBL/GenBank/DDBJ whole genome shotgun (WGS) entry which is preliminary data.</text>
</comment>
<evidence type="ECO:0000313" key="8">
    <source>
        <dbReference type="Proteomes" id="UP000242877"/>
    </source>
</evidence>
<dbReference type="EMBL" id="AZGZ01000014">
    <property type="protein sequence ID" value="KZZ91311.1"/>
    <property type="molecule type" value="Genomic_DNA"/>
</dbReference>
<keyword evidence="8" id="KW-1185">Reference proteome</keyword>
<feature type="region of interest" description="Disordered" evidence="6">
    <location>
        <begin position="253"/>
        <end position="278"/>
    </location>
</feature>
<dbReference type="Pfam" id="PF06413">
    <property type="entry name" value="Neugrin"/>
    <property type="match status" value="1"/>
</dbReference>
<evidence type="ECO:0000256" key="3">
    <source>
        <dbReference type="ARBA" id="ARBA00010895"/>
    </source>
</evidence>
<dbReference type="GO" id="GO:0005739">
    <property type="term" value="C:mitochondrion"/>
    <property type="evidence" value="ECO:0007669"/>
    <property type="project" value="UniProtKB-SubCell"/>
</dbReference>
<dbReference type="PANTHER" id="PTHR13475:SF3">
    <property type="entry name" value="NEUGRIN"/>
    <property type="match status" value="1"/>
</dbReference>
<accession>A0A167YGI3</accession>
<gene>
    <name evidence="7" type="ORF">AAP_03481</name>
</gene>
<dbReference type="OrthoDB" id="5578174at2759"/>
<evidence type="ECO:0000256" key="4">
    <source>
        <dbReference type="ARBA" id="ARBA00013566"/>
    </source>
</evidence>
<evidence type="ECO:0000256" key="6">
    <source>
        <dbReference type="SAM" id="MobiDB-lite"/>
    </source>
</evidence>
<comment type="function">
    <text evidence="1">Required for respiratory activity and maintenance and expression of the mitochondrial genome.</text>
</comment>
<protein>
    <recommendedName>
        <fullName evidence="4">Required for respiratory growth protein 9, mitochondrial</fullName>
    </recommendedName>
</protein>
<dbReference type="AlphaFoldDB" id="A0A167YGI3"/>
<comment type="subcellular location">
    <subcellularLocation>
        <location evidence="2">Mitochondrion</location>
    </subcellularLocation>
</comment>
<evidence type="ECO:0000256" key="2">
    <source>
        <dbReference type="ARBA" id="ARBA00004173"/>
    </source>
</evidence>
<reference evidence="7 8" key="1">
    <citation type="journal article" date="2016" name="Genome Biol. Evol.">
        <title>Divergent and convergent evolution of fungal pathogenicity.</title>
        <authorList>
            <person name="Shang Y."/>
            <person name="Xiao G."/>
            <person name="Zheng P."/>
            <person name="Cen K."/>
            <person name="Zhan S."/>
            <person name="Wang C."/>
        </authorList>
    </citation>
    <scope>NUCLEOTIDE SEQUENCE [LARGE SCALE GENOMIC DNA]</scope>
    <source>
        <strain evidence="7 8">ARSEF 7405</strain>
    </source>
</reference>
<dbReference type="VEuPathDB" id="FungiDB:AAP_03481"/>
<keyword evidence="5" id="KW-0809">Transit peptide</keyword>
<dbReference type="Proteomes" id="UP000242877">
    <property type="component" value="Unassembled WGS sequence"/>
</dbReference>
<proteinExistence type="inferred from homology"/>
<dbReference type="InterPro" id="IPR010487">
    <property type="entry name" value="NGRN/Rrg9"/>
</dbReference>
<sequence length="278" mass="32005">MSGARSTLKLLPSLFTTSTVISRDQFAGRLHLSHITAATTASSIRPFSLSSRQFIQLPTSIKEFRETASEPEQQAKQRPLSDDDYIPWEIQVPVEEIADVEPTQESILADHSLPQDPEQAIAELQAALHASQAKEAAEQQERERQAEAGPPQRRKPDWKAHREALKQKFPEGWQPRKKVSPDTMELIRALHHADPVTYSTPNLSQEFKLSPEAIRRILKSKWTPTEEEAEERRERWEKREARIWAHMAELGLRPKRKDTEPFSDSVRLLEKKKKDDRD</sequence>
<dbReference type="PANTHER" id="PTHR13475">
    <property type="entry name" value="NEUGRIN"/>
    <property type="match status" value="1"/>
</dbReference>
<dbReference type="GO" id="GO:0005634">
    <property type="term" value="C:nucleus"/>
    <property type="evidence" value="ECO:0007669"/>
    <property type="project" value="TreeGrafter"/>
</dbReference>
<name>A0A167YGI3_9EURO</name>
<evidence type="ECO:0000256" key="1">
    <source>
        <dbReference type="ARBA" id="ARBA00003548"/>
    </source>
</evidence>
<feature type="compositionally biased region" description="Basic and acidic residues" evidence="6">
    <location>
        <begin position="267"/>
        <end position="278"/>
    </location>
</feature>
<evidence type="ECO:0000313" key="7">
    <source>
        <dbReference type="EMBL" id="KZZ91311.1"/>
    </source>
</evidence>
<evidence type="ECO:0000256" key="5">
    <source>
        <dbReference type="ARBA" id="ARBA00022946"/>
    </source>
</evidence>
<feature type="region of interest" description="Disordered" evidence="6">
    <location>
        <begin position="128"/>
        <end position="161"/>
    </location>
</feature>
<organism evidence="7 8">
    <name type="scientific">Ascosphaera apis ARSEF 7405</name>
    <dbReference type="NCBI Taxonomy" id="392613"/>
    <lineage>
        <taxon>Eukaryota</taxon>
        <taxon>Fungi</taxon>
        <taxon>Dikarya</taxon>
        <taxon>Ascomycota</taxon>
        <taxon>Pezizomycotina</taxon>
        <taxon>Eurotiomycetes</taxon>
        <taxon>Eurotiomycetidae</taxon>
        <taxon>Onygenales</taxon>
        <taxon>Ascosphaeraceae</taxon>
        <taxon>Ascosphaera</taxon>
    </lineage>
</organism>
<feature type="compositionally biased region" description="Basic and acidic residues" evidence="6">
    <location>
        <begin position="135"/>
        <end position="146"/>
    </location>
</feature>
<comment type="similarity">
    <text evidence="3">Belongs to the RRG9 family.</text>
</comment>